<reference evidence="7 8" key="1">
    <citation type="submission" date="2019-06" db="EMBL/GenBank/DDBJ databases">
        <title>Sequencing the genomes of 1000 actinobacteria strains.</title>
        <authorList>
            <person name="Klenk H.-P."/>
        </authorList>
    </citation>
    <scope>NUCLEOTIDE SEQUENCE [LARGE SCALE GENOMIC DNA]</scope>
    <source>
        <strain evidence="7 8">DSM 44826</strain>
    </source>
</reference>
<dbReference type="RefSeq" id="WP_246213387.1">
    <property type="nucleotide sequence ID" value="NZ_BAAAMZ010000008.1"/>
</dbReference>
<keyword evidence="3 5" id="KW-0378">Hydrolase</keyword>
<dbReference type="PROSITE" id="PS51462">
    <property type="entry name" value="NUDIX"/>
    <property type="match status" value="1"/>
</dbReference>
<dbReference type="EMBL" id="VIWT01000001">
    <property type="protein sequence ID" value="TWF97531.1"/>
    <property type="molecule type" value="Genomic_DNA"/>
</dbReference>
<dbReference type="PANTHER" id="PTHR43046:SF12">
    <property type="entry name" value="GDP-MANNOSE MANNOSYL HYDROLASE"/>
    <property type="match status" value="1"/>
</dbReference>
<gene>
    <name evidence="7" type="ORF">FHX73_111312</name>
</gene>
<dbReference type="GO" id="GO:0016787">
    <property type="term" value="F:hydrolase activity"/>
    <property type="evidence" value="ECO:0007669"/>
    <property type="project" value="UniProtKB-KW"/>
</dbReference>
<dbReference type="InterPro" id="IPR000086">
    <property type="entry name" value="NUDIX_hydrolase_dom"/>
</dbReference>
<proteinExistence type="inferred from homology"/>
<organism evidence="7 8">
    <name type="scientific">Kitasatospora viridis</name>
    <dbReference type="NCBI Taxonomy" id="281105"/>
    <lineage>
        <taxon>Bacteria</taxon>
        <taxon>Bacillati</taxon>
        <taxon>Actinomycetota</taxon>
        <taxon>Actinomycetes</taxon>
        <taxon>Kitasatosporales</taxon>
        <taxon>Streptomycetaceae</taxon>
        <taxon>Kitasatospora</taxon>
    </lineage>
</organism>
<sequence length="163" mass="17591">MQNDQLQARAAWLASLPRSYTGAAVLLTDQDGRVLVLKPNYRPGWQFAGGTIDLGEDAAQCARRELLEETGLDLPVGRLLTVVWTHPSEQLDHPAVHFVFDVDPVPAGTAIALQESELEDYRWATVEEAAALLGPARAPRLRAALAAREDGAVRVIGSTVTGI</sequence>
<comment type="cofactor">
    <cofactor evidence="1">
        <name>Mg(2+)</name>
        <dbReference type="ChEBI" id="CHEBI:18420"/>
    </cofactor>
</comment>
<dbReference type="Pfam" id="PF00293">
    <property type="entry name" value="NUDIX"/>
    <property type="match status" value="1"/>
</dbReference>
<accession>A0A561UDU9</accession>
<evidence type="ECO:0000259" key="6">
    <source>
        <dbReference type="PROSITE" id="PS51462"/>
    </source>
</evidence>
<evidence type="ECO:0000256" key="5">
    <source>
        <dbReference type="RuleBase" id="RU003476"/>
    </source>
</evidence>
<dbReference type="PRINTS" id="PR00502">
    <property type="entry name" value="NUDIXFAMILY"/>
</dbReference>
<dbReference type="InterPro" id="IPR015797">
    <property type="entry name" value="NUDIX_hydrolase-like_dom_sf"/>
</dbReference>
<comment type="caution">
    <text evidence="7">The sequence shown here is derived from an EMBL/GenBank/DDBJ whole genome shotgun (WGS) entry which is preliminary data.</text>
</comment>
<name>A0A561UDU9_9ACTN</name>
<dbReference type="CDD" id="cd18876">
    <property type="entry name" value="NUDIX_Hydrolase"/>
    <property type="match status" value="1"/>
</dbReference>
<evidence type="ECO:0000313" key="8">
    <source>
        <dbReference type="Proteomes" id="UP000317940"/>
    </source>
</evidence>
<dbReference type="Proteomes" id="UP000317940">
    <property type="component" value="Unassembled WGS sequence"/>
</dbReference>
<evidence type="ECO:0000313" key="7">
    <source>
        <dbReference type="EMBL" id="TWF97531.1"/>
    </source>
</evidence>
<evidence type="ECO:0000256" key="3">
    <source>
        <dbReference type="ARBA" id="ARBA00022801"/>
    </source>
</evidence>
<dbReference type="Gene3D" id="3.90.79.10">
    <property type="entry name" value="Nucleoside Triphosphate Pyrophosphohydrolase"/>
    <property type="match status" value="1"/>
</dbReference>
<keyword evidence="4" id="KW-0460">Magnesium</keyword>
<comment type="similarity">
    <text evidence="2 5">Belongs to the Nudix hydrolase family.</text>
</comment>
<dbReference type="InterPro" id="IPR020084">
    <property type="entry name" value="NUDIX_hydrolase_CS"/>
</dbReference>
<dbReference type="PROSITE" id="PS00893">
    <property type="entry name" value="NUDIX_BOX"/>
    <property type="match status" value="1"/>
</dbReference>
<protein>
    <submittedName>
        <fullName evidence="7">ADP-ribose pyrophosphatase YjhB (NUDIX family)</fullName>
    </submittedName>
</protein>
<feature type="domain" description="Nudix hydrolase" evidence="6">
    <location>
        <begin position="17"/>
        <end position="149"/>
    </location>
</feature>
<keyword evidence="8" id="KW-1185">Reference proteome</keyword>
<dbReference type="SUPFAM" id="SSF55811">
    <property type="entry name" value="Nudix"/>
    <property type="match status" value="1"/>
</dbReference>
<dbReference type="InterPro" id="IPR020476">
    <property type="entry name" value="Nudix_hydrolase"/>
</dbReference>
<dbReference type="AlphaFoldDB" id="A0A561UDU9"/>
<evidence type="ECO:0000256" key="4">
    <source>
        <dbReference type="ARBA" id="ARBA00022842"/>
    </source>
</evidence>
<dbReference type="PANTHER" id="PTHR43046">
    <property type="entry name" value="GDP-MANNOSE MANNOSYL HYDROLASE"/>
    <property type="match status" value="1"/>
</dbReference>
<evidence type="ECO:0000256" key="2">
    <source>
        <dbReference type="ARBA" id="ARBA00005582"/>
    </source>
</evidence>
<evidence type="ECO:0000256" key="1">
    <source>
        <dbReference type="ARBA" id="ARBA00001946"/>
    </source>
</evidence>